<name>A0A2M6WZH0_9BACT</name>
<keyword evidence="1" id="KW-1133">Transmembrane helix</keyword>
<accession>A0A2M6WZH0</accession>
<keyword evidence="1" id="KW-0812">Transmembrane</keyword>
<organism evidence="2 3">
    <name type="scientific">Candidatus Andersenbacteria bacterium CG10_big_fil_rev_8_21_14_0_10_54_11</name>
    <dbReference type="NCBI Taxonomy" id="1974485"/>
    <lineage>
        <taxon>Bacteria</taxon>
        <taxon>Candidatus Anderseniibacteriota</taxon>
    </lineage>
</organism>
<evidence type="ECO:0000256" key="1">
    <source>
        <dbReference type="SAM" id="Phobius"/>
    </source>
</evidence>
<dbReference type="AlphaFoldDB" id="A0A2M6WZH0"/>
<evidence type="ECO:0000313" key="2">
    <source>
        <dbReference type="EMBL" id="PIT98176.1"/>
    </source>
</evidence>
<comment type="caution">
    <text evidence="2">The sequence shown here is derived from an EMBL/GenBank/DDBJ whole genome shotgun (WGS) entry which is preliminary data.</text>
</comment>
<reference evidence="3" key="1">
    <citation type="submission" date="2017-09" db="EMBL/GenBank/DDBJ databases">
        <title>Depth-based differentiation of microbial function through sediment-hosted aquifers and enrichment of novel symbionts in the deep terrestrial subsurface.</title>
        <authorList>
            <person name="Probst A.J."/>
            <person name="Ladd B."/>
            <person name="Jarett J.K."/>
            <person name="Geller-Mcgrath D.E."/>
            <person name="Sieber C.M.K."/>
            <person name="Emerson J.B."/>
            <person name="Anantharaman K."/>
            <person name="Thomas B.C."/>
            <person name="Malmstrom R."/>
            <person name="Stieglmeier M."/>
            <person name="Klingl A."/>
            <person name="Woyke T."/>
            <person name="Ryan C.M."/>
            <person name="Banfield J.F."/>
        </authorList>
    </citation>
    <scope>NUCLEOTIDE SEQUENCE [LARGE SCALE GENOMIC DNA]</scope>
</reference>
<dbReference type="Proteomes" id="UP000230731">
    <property type="component" value="Unassembled WGS sequence"/>
</dbReference>
<feature type="transmembrane region" description="Helical" evidence="1">
    <location>
        <begin position="96"/>
        <end position="115"/>
    </location>
</feature>
<proteinExistence type="predicted"/>
<keyword evidence="1" id="KW-0472">Membrane</keyword>
<gene>
    <name evidence="2" type="ORF">COT71_02060</name>
</gene>
<dbReference type="EMBL" id="PEZP01000025">
    <property type="protein sequence ID" value="PIT98176.1"/>
    <property type="molecule type" value="Genomic_DNA"/>
</dbReference>
<evidence type="ECO:0000313" key="3">
    <source>
        <dbReference type="Proteomes" id="UP000230731"/>
    </source>
</evidence>
<sequence>MPSEMEAQNTKNIGRLFEKAEQLHIAVAGLTVKVDEGFRGIHRRQDITNGRIEKSEGQIIDLQQTDETLVAEVQDLTEARAADIVRREGKSARLQNLAYSILEKVVWIGLGIILYNGRKVFDLFFS</sequence>
<protein>
    <submittedName>
        <fullName evidence="2">Uncharacterized protein</fullName>
    </submittedName>
</protein>